<organism evidence="3 4">
    <name type="scientific">Nocardioides humi</name>
    <dbReference type="NCBI Taxonomy" id="449461"/>
    <lineage>
        <taxon>Bacteria</taxon>
        <taxon>Bacillati</taxon>
        <taxon>Actinomycetota</taxon>
        <taxon>Actinomycetes</taxon>
        <taxon>Propionibacteriales</taxon>
        <taxon>Nocardioidaceae</taxon>
        <taxon>Nocardioides</taxon>
    </lineage>
</organism>
<feature type="region of interest" description="Disordered" evidence="1">
    <location>
        <begin position="48"/>
        <end position="102"/>
    </location>
</feature>
<proteinExistence type="predicted"/>
<feature type="chain" id="PRO_5045587067" description="Secreted protein" evidence="2">
    <location>
        <begin position="18"/>
        <end position="102"/>
    </location>
</feature>
<keyword evidence="4" id="KW-1185">Reference proteome</keyword>
<evidence type="ECO:0000256" key="2">
    <source>
        <dbReference type="SAM" id="SignalP"/>
    </source>
</evidence>
<sequence length="102" mass="10010">MPTMVQALRAGTTGAVAAAGSVAASTSTTNPIQLVALAARVVARPNAMTAPQPVVSPPVRTTRHRAPGASLAPAVAGPDENAAGPGPRSRACGPIGPIRQNS</sequence>
<feature type="signal peptide" evidence="2">
    <location>
        <begin position="1"/>
        <end position="17"/>
    </location>
</feature>
<comment type="caution">
    <text evidence="3">The sequence shown here is derived from an EMBL/GenBank/DDBJ whole genome shotgun (WGS) entry which is preliminary data.</text>
</comment>
<keyword evidence="2" id="KW-0732">Signal</keyword>
<gene>
    <name evidence="3" type="ORF">GCM10009788_53130</name>
</gene>
<accession>A0ABN2BPG0</accession>
<evidence type="ECO:0000313" key="4">
    <source>
        <dbReference type="Proteomes" id="UP001500842"/>
    </source>
</evidence>
<evidence type="ECO:0000313" key="3">
    <source>
        <dbReference type="EMBL" id="GAA1544033.1"/>
    </source>
</evidence>
<dbReference type="Proteomes" id="UP001500842">
    <property type="component" value="Unassembled WGS sequence"/>
</dbReference>
<reference evidence="3 4" key="1">
    <citation type="journal article" date="2019" name="Int. J. Syst. Evol. Microbiol.">
        <title>The Global Catalogue of Microorganisms (GCM) 10K type strain sequencing project: providing services to taxonomists for standard genome sequencing and annotation.</title>
        <authorList>
            <consortium name="The Broad Institute Genomics Platform"/>
            <consortium name="The Broad Institute Genome Sequencing Center for Infectious Disease"/>
            <person name="Wu L."/>
            <person name="Ma J."/>
        </authorList>
    </citation>
    <scope>NUCLEOTIDE SEQUENCE [LARGE SCALE GENOMIC DNA]</scope>
    <source>
        <strain evidence="3 4">JCM 14942</strain>
    </source>
</reference>
<protein>
    <recommendedName>
        <fullName evidence="5">Secreted protein</fullName>
    </recommendedName>
</protein>
<evidence type="ECO:0008006" key="5">
    <source>
        <dbReference type="Google" id="ProtNLM"/>
    </source>
</evidence>
<dbReference type="EMBL" id="BAAAOR010000040">
    <property type="protein sequence ID" value="GAA1544033.1"/>
    <property type="molecule type" value="Genomic_DNA"/>
</dbReference>
<evidence type="ECO:0000256" key="1">
    <source>
        <dbReference type="SAM" id="MobiDB-lite"/>
    </source>
</evidence>
<name>A0ABN2BPG0_9ACTN</name>